<comment type="caution">
    <text evidence="1">The sequence shown here is derived from an EMBL/GenBank/DDBJ whole genome shotgun (WGS) entry which is preliminary data.</text>
</comment>
<gene>
    <name evidence="1" type="ORF">CCR82_13265</name>
</gene>
<evidence type="ECO:0000313" key="2">
    <source>
        <dbReference type="Proteomes" id="UP001296967"/>
    </source>
</evidence>
<protein>
    <submittedName>
        <fullName evidence="1">Uncharacterized protein</fullName>
    </submittedName>
</protein>
<dbReference type="AlphaFoldDB" id="A0AAJ0UH98"/>
<name>A0AAJ0UH98_HALSE</name>
<proteinExistence type="predicted"/>
<sequence>MNDQNARPLWALAAGLGLAVVVVVLIKAGPLLHPPLGERAPLNPDCDLLHEACRVRFADGGEVRLAIEPRGIPAVRPLQLEVRLMHLPTPEQVEIDFQGVDMNMGFNRARLQPVSVGAGADSGAAASASADADADANIEHWHGQGMLPVCVRARMTWEAQVLLHYPGGSRAAPFRFVSQRPN</sequence>
<organism evidence="1 2">
    <name type="scientific">Halochromatium salexigens</name>
    <name type="common">Chromatium salexigens</name>
    <dbReference type="NCBI Taxonomy" id="49447"/>
    <lineage>
        <taxon>Bacteria</taxon>
        <taxon>Pseudomonadati</taxon>
        <taxon>Pseudomonadota</taxon>
        <taxon>Gammaproteobacteria</taxon>
        <taxon>Chromatiales</taxon>
        <taxon>Chromatiaceae</taxon>
        <taxon>Halochromatium</taxon>
    </lineage>
</organism>
<reference evidence="1" key="2">
    <citation type="journal article" date="2020" name="Microorganisms">
        <title>Osmotic Adaptation and Compatible Solute Biosynthesis of Phototrophic Bacteria as Revealed from Genome Analyses.</title>
        <authorList>
            <person name="Imhoff J.F."/>
            <person name="Rahn T."/>
            <person name="Kunzel S."/>
            <person name="Keller A."/>
            <person name="Neulinger S.C."/>
        </authorList>
    </citation>
    <scope>NUCLEOTIDE SEQUENCE</scope>
    <source>
        <strain evidence="1">DSM 4395</strain>
    </source>
</reference>
<keyword evidence="2" id="KW-1185">Reference proteome</keyword>
<dbReference type="Proteomes" id="UP001296967">
    <property type="component" value="Unassembled WGS sequence"/>
</dbReference>
<reference evidence="1" key="1">
    <citation type="submission" date="2017-05" db="EMBL/GenBank/DDBJ databases">
        <authorList>
            <person name="Imhoff J.F."/>
            <person name="Rahn T."/>
            <person name="Kuenzel S."/>
            <person name="Neulinger S.C."/>
        </authorList>
    </citation>
    <scope>NUCLEOTIDE SEQUENCE</scope>
    <source>
        <strain evidence="1">DSM 4395</strain>
    </source>
</reference>
<evidence type="ECO:0000313" key="1">
    <source>
        <dbReference type="EMBL" id="MBK5931458.1"/>
    </source>
</evidence>
<dbReference type="EMBL" id="NHSF01000065">
    <property type="protein sequence ID" value="MBK5931458.1"/>
    <property type="molecule type" value="Genomic_DNA"/>
</dbReference>
<accession>A0AAJ0UH98</accession>
<dbReference type="RefSeq" id="WP_201246295.1">
    <property type="nucleotide sequence ID" value="NZ_NHSF01000065.1"/>
</dbReference>